<evidence type="ECO:0000313" key="3">
    <source>
        <dbReference type="Proteomes" id="UP000326671"/>
    </source>
</evidence>
<dbReference type="InterPro" id="IPR036163">
    <property type="entry name" value="HMA_dom_sf"/>
</dbReference>
<evidence type="ECO:0000313" key="2">
    <source>
        <dbReference type="EMBL" id="KAA9025665.1"/>
    </source>
</evidence>
<dbReference type="SUPFAM" id="SSF55008">
    <property type="entry name" value="HMA, heavy metal-associated domain"/>
    <property type="match status" value="1"/>
</dbReference>
<dbReference type="AlphaFoldDB" id="A0A5J5HTH5"/>
<dbReference type="GO" id="GO:0046872">
    <property type="term" value="F:metal ion binding"/>
    <property type="evidence" value="ECO:0007669"/>
    <property type="project" value="InterPro"/>
</dbReference>
<dbReference type="Gene3D" id="3.30.70.100">
    <property type="match status" value="1"/>
</dbReference>
<comment type="caution">
    <text evidence="2">The sequence shown here is derived from an EMBL/GenBank/DDBJ whole genome shotgun (WGS) entry which is preliminary data.</text>
</comment>
<dbReference type="Proteomes" id="UP000326671">
    <property type="component" value="Unassembled WGS sequence"/>
</dbReference>
<feature type="domain" description="HMA" evidence="1">
    <location>
        <begin position="2"/>
        <end position="68"/>
    </location>
</feature>
<name>A0A5J5HTH5_9BACI</name>
<organism evidence="2 3">
    <name type="scientific">Niallia endozanthoxylica</name>
    <dbReference type="NCBI Taxonomy" id="2036016"/>
    <lineage>
        <taxon>Bacteria</taxon>
        <taxon>Bacillati</taxon>
        <taxon>Bacillota</taxon>
        <taxon>Bacilli</taxon>
        <taxon>Bacillales</taxon>
        <taxon>Bacillaceae</taxon>
        <taxon>Niallia</taxon>
    </lineage>
</organism>
<keyword evidence="3" id="KW-1185">Reference proteome</keyword>
<reference evidence="2 3" key="1">
    <citation type="submission" date="2019-09" db="EMBL/GenBank/DDBJ databases">
        <title>Whole genome sequences of isolates from the Mars Exploration Rovers.</title>
        <authorList>
            <person name="Seuylemezian A."/>
            <person name="Vaishampayan P."/>
        </authorList>
    </citation>
    <scope>NUCLEOTIDE SEQUENCE [LARGE SCALE GENOMIC DNA]</scope>
    <source>
        <strain evidence="2 3">MER_TA_151</strain>
    </source>
</reference>
<accession>A0A5J5HTH5</accession>
<dbReference type="Pfam" id="PF00403">
    <property type="entry name" value="HMA"/>
    <property type="match status" value="1"/>
</dbReference>
<evidence type="ECO:0000259" key="1">
    <source>
        <dbReference type="PROSITE" id="PS50846"/>
    </source>
</evidence>
<dbReference type="InterPro" id="IPR006121">
    <property type="entry name" value="HMA_dom"/>
</dbReference>
<protein>
    <submittedName>
        <fullName evidence="2">Heavy-metal-associated domain-containing protein</fullName>
    </submittedName>
</protein>
<proteinExistence type="predicted"/>
<gene>
    <name evidence="2" type="ORF">F4V44_07155</name>
</gene>
<dbReference type="EMBL" id="VYKL01000015">
    <property type="protein sequence ID" value="KAA9025665.1"/>
    <property type="molecule type" value="Genomic_DNA"/>
</dbReference>
<dbReference type="OrthoDB" id="2428971at2"/>
<sequence>MAEMTLFVKEAIKEGPIQTLETVLMVMNGIERALVDVHDGEVKIEFNDAEVSEGKIKKTIEECGFHITH</sequence>
<dbReference type="PROSITE" id="PS50846">
    <property type="entry name" value="HMA_2"/>
    <property type="match status" value="1"/>
</dbReference>